<protein>
    <submittedName>
        <fullName evidence="1">Uncharacterized protein</fullName>
    </submittedName>
</protein>
<dbReference type="RefSeq" id="WP_153118240.1">
    <property type="nucleotide sequence ID" value="NZ_VZCC01000008.1"/>
</dbReference>
<evidence type="ECO:0000313" key="1">
    <source>
        <dbReference type="EMBL" id="MQN82841.1"/>
    </source>
</evidence>
<evidence type="ECO:0000313" key="2">
    <source>
        <dbReference type="Proteomes" id="UP000421408"/>
    </source>
</evidence>
<sequence length="80" mass="9107">MDKMKKVPDIRFKGYEGEWNETPLCEYLCVSNEKNASCVYNKYDIYSVSREYGVINQIEYQGKSFAGASLTGYGIVILGM</sequence>
<comment type="caution">
    <text evidence="1">The sequence shown here is derived from an EMBL/GenBank/DDBJ whole genome shotgun (WGS) entry which is preliminary data.</text>
</comment>
<gene>
    <name evidence="1" type="ORF">F7D74_02285</name>
</gene>
<name>A0AA90UVB9_9BACT</name>
<proteinExistence type="predicted"/>
<organism evidence="1 2">
    <name type="scientific">Segatella copri</name>
    <dbReference type="NCBI Taxonomy" id="165179"/>
    <lineage>
        <taxon>Bacteria</taxon>
        <taxon>Pseudomonadati</taxon>
        <taxon>Bacteroidota</taxon>
        <taxon>Bacteroidia</taxon>
        <taxon>Bacteroidales</taxon>
        <taxon>Prevotellaceae</taxon>
        <taxon>Segatella</taxon>
    </lineage>
</organism>
<dbReference type="Proteomes" id="UP000421408">
    <property type="component" value="Unassembled WGS sequence"/>
</dbReference>
<reference evidence="2" key="1">
    <citation type="submission" date="2019-09" db="EMBL/GenBank/DDBJ databases">
        <title>Distinct polysaccharide growth profiles of human intestinal Prevotella copri isolates.</title>
        <authorList>
            <person name="Fehlner-Peach H."/>
            <person name="Magnabosco C."/>
            <person name="Raghavan V."/>
            <person name="Scher J.U."/>
            <person name="Tett A."/>
            <person name="Cox L.M."/>
            <person name="Gottsegen C."/>
            <person name="Watters A."/>
            <person name="Wiltshire- Gordon J.D."/>
            <person name="Segata N."/>
            <person name="Bonneau R."/>
            <person name="Littman D.R."/>
        </authorList>
    </citation>
    <scope>NUCLEOTIDE SEQUENCE [LARGE SCALE GENOMIC DNA]</scope>
    <source>
        <strain evidence="2">iAA108</strain>
    </source>
</reference>
<accession>A0AA90UVB9</accession>
<dbReference type="AlphaFoldDB" id="A0AA90UVB9"/>
<dbReference type="EMBL" id="VZCC01000008">
    <property type="protein sequence ID" value="MQN82841.1"/>
    <property type="molecule type" value="Genomic_DNA"/>
</dbReference>